<dbReference type="Proteomes" id="UP000216867">
    <property type="component" value="Unassembled WGS sequence"/>
</dbReference>
<dbReference type="RefSeq" id="WP_095375737.1">
    <property type="nucleotide sequence ID" value="NZ_JBPKAF010000013.1"/>
</dbReference>
<gene>
    <name evidence="2" type="ORF">B8X04_05980</name>
</gene>
<dbReference type="GO" id="GO:0016747">
    <property type="term" value="F:acyltransferase activity, transferring groups other than amino-acyl groups"/>
    <property type="evidence" value="ECO:0007669"/>
    <property type="project" value="InterPro"/>
</dbReference>
<dbReference type="InterPro" id="IPR016181">
    <property type="entry name" value="Acyl_CoA_acyltransferase"/>
</dbReference>
<reference evidence="2 3" key="1">
    <citation type="submission" date="2017-04" db="EMBL/GenBank/DDBJ databases">
        <title>Kefir bacterial isolates.</title>
        <authorList>
            <person name="Kim Y."/>
            <person name="Blasche S."/>
            <person name="Patil K.R."/>
        </authorList>
    </citation>
    <scope>NUCLEOTIDE SEQUENCE [LARGE SCALE GENOMIC DNA]</scope>
    <source>
        <strain evidence="2 3">OG2</strain>
    </source>
</reference>
<dbReference type="GO" id="GO:0005829">
    <property type="term" value="C:cytosol"/>
    <property type="evidence" value="ECO:0007669"/>
    <property type="project" value="InterPro"/>
</dbReference>
<protein>
    <submittedName>
        <fullName evidence="2">GNAT family N-acetyltransferase</fullName>
    </submittedName>
</protein>
<organism evidence="2 3">
    <name type="scientific">Brevibacterium casei</name>
    <dbReference type="NCBI Taxonomy" id="33889"/>
    <lineage>
        <taxon>Bacteria</taxon>
        <taxon>Bacillati</taxon>
        <taxon>Actinomycetota</taxon>
        <taxon>Actinomycetes</taxon>
        <taxon>Micrococcales</taxon>
        <taxon>Brevibacteriaceae</taxon>
        <taxon>Brevibacterium</taxon>
    </lineage>
</organism>
<dbReference type="InterPro" id="IPR000182">
    <property type="entry name" value="GNAT_dom"/>
</dbReference>
<dbReference type="Gene3D" id="3.40.630.30">
    <property type="match status" value="1"/>
</dbReference>
<evidence type="ECO:0000313" key="3">
    <source>
        <dbReference type="Proteomes" id="UP000216867"/>
    </source>
</evidence>
<accession>A0A269ZFM8</accession>
<name>A0A269ZFM8_9MICO</name>
<comment type="caution">
    <text evidence="2">The sequence shown here is derived from an EMBL/GenBank/DDBJ whole genome shotgun (WGS) entry which is preliminary data.</text>
</comment>
<proteinExistence type="predicted"/>
<feature type="domain" description="N-acetyltransferase" evidence="1">
    <location>
        <begin position="9"/>
        <end position="156"/>
    </location>
</feature>
<dbReference type="Pfam" id="PF02474">
    <property type="entry name" value="NodA"/>
    <property type="match status" value="1"/>
</dbReference>
<sequence length="184" mass="19994">MRDIAINVIAHAELTASDFVGLRRLFDAVYLDDFGEWDPDMPYGYAPHAVHVIAQINSEIVGHVGWSRRRVSVGDGEVEIAGVGGVLISDAVRRERVGSRLMASAAQSMKTARGIAFGYLGCREEVVSFYTSCGWTRISAAERSINRSGRPSQDPPGQPLLILPVEVEVAAWPGGSVDLRGRAW</sequence>
<dbReference type="InterPro" id="IPR003484">
    <property type="entry name" value="NodA"/>
</dbReference>
<keyword evidence="2" id="KW-0808">Transferase</keyword>
<evidence type="ECO:0000313" key="2">
    <source>
        <dbReference type="EMBL" id="PAK96300.1"/>
    </source>
</evidence>
<dbReference type="SUPFAM" id="SSF55729">
    <property type="entry name" value="Acyl-CoA N-acyltransferases (Nat)"/>
    <property type="match status" value="1"/>
</dbReference>
<dbReference type="PROSITE" id="PS51186">
    <property type="entry name" value="GNAT"/>
    <property type="match status" value="1"/>
</dbReference>
<dbReference type="AlphaFoldDB" id="A0A269ZFM8"/>
<dbReference type="EMBL" id="NCWY01000004">
    <property type="protein sequence ID" value="PAK96300.1"/>
    <property type="molecule type" value="Genomic_DNA"/>
</dbReference>
<evidence type="ECO:0000259" key="1">
    <source>
        <dbReference type="PROSITE" id="PS51186"/>
    </source>
</evidence>